<dbReference type="InterPro" id="IPR005496">
    <property type="entry name" value="Integral_membrane_TerC"/>
</dbReference>
<evidence type="ECO:0000256" key="2">
    <source>
        <dbReference type="ARBA" id="ARBA00007511"/>
    </source>
</evidence>
<gene>
    <name evidence="7" type="ORF">DGMP_30660</name>
</gene>
<feature type="transmembrane region" description="Helical" evidence="6">
    <location>
        <begin position="12"/>
        <end position="35"/>
    </location>
</feature>
<evidence type="ECO:0000256" key="6">
    <source>
        <dbReference type="SAM" id="Phobius"/>
    </source>
</evidence>
<feature type="transmembrane region" description="Helical" evidence="6">
    <location>
        <begin position="228"/>
        <end position="246"/>
    </location>
</feature>
<keyword evidence="4 6" id="KW-1133">Transmembrane helix</keyword>
<evidence type="ECO:0000313" key="8">
    <source>
        <dbReference type="Proteomes" id="UP000826725"/>
    </source>
</evidence>
<feature type="transmembrane region" description="Helical" evidence="6">
    <location>
        <begin position="47"/>
        <end position="70"/>
    </location>
</feature>
<feature type="transmembrane region" description="Helical" evidence="6">
    <location>
        <begin position="131"/>
        <end position="149"/>
    </location>
</feature>
<evidence type="ECO:0000256" key="5">
    <source>
        <dbReference type="ARBA" id="ARBA00023136"/>
    </source>
</evidence>
<dbReference type="Proteomes" id="UP000826725">
    <property type="component" value="Chromosome"/>
</dbReference>
<dbReference type="Pfam" id="PF03741">
    <property type="entry name" value="TerC"/>
    <property type="match status" value="1"/>
</dbReference>
<feature type="transmembrane region" description="Helical" evidence="6">
    <location>
        <begin position="195"/>
        <end position="216"/>
    </location>
</feature>
<name>A0A8D5JED6_9BACT</name>
<evidence type="ECO:0000256" key="1">
    <source>
        <dbReference type="ARBA" id="ARBA00004141"/>
    </source>
</evidence>
<reference evidence="7" key="1">
    <citation type="submission" date="2020-09" db="EMBL/GenBank/DDBJ databases">
        <title>Desulfogranum mesoprofundum gen. nov., sp. nov., a novel mesophilic, sulfate-reducing chemolithoautotroph isolated from a deep-sea hydrothermal vent chimney in the Suiyo Seamount.</title>
        <authorList>
            <person name="Hashimoto Y."/>
            <person name="Nakagawa S."/>
        </authorList>
    </citation>
    <scope>NUCLEOTIDE SEQUENCE</scope>
    <source>
        <strain evidence="7">KT2</strain>
    </source>
</reference>
<dbReference type="GO" id="GO:0016020">
    <property type="term" value="C:membrane"/>
    <property type="evidence" value="ECO:0007669"/>
    <property type="project" value="UniProtKB-SubCell"/>
</dbReference>
<organism evidence="7 8">
    <name type="scientific">Desulfomarina profundi</name>
    <dbReference type="NCBI Taxonomy" id="2772557"/>
    <lineage>
        <taxon>Bacteria</taxon>
        <taxon>Pseudomonadati</taxon>
        <taxon>Thermodesulfobacteriota</taxon>
        <taxon>Desulfobulbia</taxon>
        <taxon>Desulfobulbales</taxon>
        <taxon>Desulfobulbaceae</taxon>
        <taxon>Desulfomarina</taxon>
    </lineage>
</organism>
<dbReference type="PANTHER" id="PTHR30238:SF4">
    <property type="entry name" value="SLL1022 PROTEIN"/>
    <property type="match status" value="1"/>
</dbReference>
<dbReference type="RefSeq" id="WP_228854733.1">
    <property type="nucleotide sequence ID" value="NZ_AP024086.1"/>
</dbReference>
<evidence type="ECO:0000256" key="4">
    <source>
        <dbReference type="ARBA" id="ARBA00022989"/>
    </source>
</evidence>
<keyword evidence="8" id="KW-1185">Reference proteome</keyword>
<evidence type="ECO:0000256" key="3">
    <source>
        <dbReference type="ARBA" id="ARBA00022692"/>
    </source>
</evidence>
<evidence type="ECO:0000313" key="7">
    <source>
        <dbReference type="EMBL" id="BCL62373.1"/>
    </source>
</evidence>
<comment type="subcellular location">
    <subcellularLocation>
        <location evidence="1">Membrane</location>
        <topology evidence="1">Multi-pass membrane protein</topology>
    </subcellularLocation>
</comment>
<dbReference type="AlphaFoldDB" id="A0A8D5JED6"/>
<sequence length="273" mass="30983">MFDIFFTSVFWLNLFSVTLIQIALGADNLIIISILANKLPVNQRKKAINLGLILAMFFRIILLSMVSWILKYATDVFFHLDLKLPFGSTIEGALSWKAIILFIGGLFLIWKGVKELRHKSKGIEQEVKSVANFYQVLAIIVGMNVLFSVDSILTVVGMTDIFMVMVGSVVISVGIMLFFAGTISDYMTENPDFEILGLFVLLLIGFVLILEGGHVAHLTVNGSAFPYIPQWIVIFILMLMFTVDLYQNWLERKREQNPIQLRRRKNVTSPDKR</sequence>
<feature type="transmembrane region" description="Helical" evidence="6">
    <location>
        <begin position="161"/>
        <end position="183"/>
    </location>
</feature>
<protein>
    <recommendedName>
        <fullName evidence="9">TerC family protein</fullName>
    </recommendedName>
</protein>
<dbReference type="KEGG" id="dbk:DGMP_30660"/>
<keyword evidence="3 6" id="KW-0812">Transmembrane</keyword>
<proteinExistence type="inferred from homology"/>
<dbReference type="EMBL" id="AP024086">
    <property type="protein sequence ID" value="BCL62373.1"/>
    <property type="molecule type" value="Genomic_DNA"/>
</dbReference>
<comment type="similarity">
    <text evidence="2">Belongs to the TerC family.</text>
</comment>
<dbReference type="PANTHER" id="PTHR30238">
    <property type="entry name" value="MEMBRANE BOUND PREDICTED REDOX MODULATOR"/>
    <property type="match status" value="1"/>
</dbReference>
<evidence type="ECO:0008006" key="9">
    <source>
        <dbReference type="Google" id="ProtNLM"/>
    </source>
</evidence>
<feature type="transmembrane region" description="Helical" evidence="6">
    <location>
        <begin position="90"/>
        <end position="110"/>
    </location>
</feature>
<accession>A0A8D5JED6</accession>
<keyword evidence="5 6" id="KW-0472">Membrane</keyword>